<feature type="domain" description="YokE-like PH" evidence="2">
    <location>
        <begin position="47"/>
        <end position="115"/>
    </location>
</feature>
<dbReference type="InterPro" id="IPR039519">
    <property type="entry name" value="YokE-like_PH"/>
</dbReference>
<reference evidence="3 4" key="1">
    <citation type="submission" date="2017-03" db="EMBL/GenBank/DDBJ databases">
        <title>The whole genome sequencing and assembly of Lysinibacillus sphaericus DSM 28T strain.</title>
        <authorList>
            <person name="Lee Y.-J."/>
            <person name="Yi H."/>
            <person name="Bahn Y.-S."/>
            <person name="Kim J.F."/>
            <person name="Lee D.-W."/>
        </authorList>
    </citation>
    <scope>NUCLEOTIDE SEQUENCE [LARGE SCALE GENOMIC DNA]</scope>
    <source>
        <strain evidence="3 4">DSM 28</strain>
    </source>
</reference>
<name>A0A2S0K5H2_LYSSH</name>
<dbReference type="Proteomes" id="UP000238825">
    <property type="component" value="Chromosome"/>
</dbReference>
<dbReference type="AlphaFoldDB" id="A0A2S0K5H2"/>
<dbReference type="Pfam" id="PF14470">
    <property type="entry name" value="bPH_3"/>
    <property type="match status" value="1"/>
</dbReference>
<evidence type="ECO:0000313" key="4">
    <source>
        <dbReference type="Proteomes" id="UP000238825"/>
    </source>
</evidence>
<evidence type="ECO:0000313" key="3">
    <source>
        <dbReference type="EMBL" id="AVK98625.1"/>
    </source>
</evidence>
<organism evidence="3 4">
    <name type="scientific">Lysinibacillus sphaericus</name>
    <name type="common">Bacillus sphaericus</name>
    <dbReference type="NCBI Taxonomy" id="1421"/>
    <lineage>
        <taxon>Bacteria</taxon>
        <taxon>Bacillati</taxon>
        <taxon>Bacillota</taxon>
        <taxon>Bacilli</taxon>
        <taxon>Bacillales</taxon>
        <taxon>Bacillaceae</taxon>
        <taxon>Lysinibacillus</taxon>
    </lineage>
</organism>
<dbReference type="InterPro" id="IPR018649">
    <property type="entry name" value="SHOCT"/>
</dbReference>
<accession>A0A2S0K5H2</accession>
<evidence type="ECO:0008006" key="5">
    <source>
        <dbReference type="Google" id="ProtNLM"/>
    </source>
</evidence>
<protein>
    <recommendedName>
        <fullName evidence="5">SHOCT domain-containing protein</fullName>
    </recommendedName>
</protein>
<dbReference type="Pfam" id="PF09851">
    <property type="entry name" value="SHOCT"/>
    <property type="match status" value="1"/>
</dbReference>
<proteinExistence type="predicted"/>
<evidence type="ECO:0000259" key="2">
    <source>
        <dbReference type="Pfam" id="PF14470"/>
    </source>
</evidence>
<dbReference type="EMBL" id="CP019980">
    <property type="protein sequence ID" value="AVK98625.1"/>
    <property type="molecule type" value="Genomic_DNA"/>
</dbReference>
<sequence>MKLQLSVRSDYMDTIAETIKFAGFGKKKAMAKQIQLFDDKLTDQGETLLAVCASVKGTKQLYVTDKRIILHEIKGIVSNDERSIPLSSISSINISNKLVYSKIEIVSTGNKAIIDDVPAHIALEIKAGIENLKTMAKTSSAPAAKEKKDMFDVADEIRELKDLLDDGILTQDEFDAKKKQLLGI</sequence>
<gene>
    <name evidence="3" type="ORF">LS41612_21030</name>
</gene>
<evidence type="ECO:0000259" key="1">
    <source>
        <dbReference type="Pfam" id="PF09851"/>
    </source>
</evidence>
<feature type="domain" description="SHOCT" evidence="1">
    <location>
        <begin position="155"/>
        <end position="182"/>
    </location>
</feature>